<evidence type="ECO:0000313" key="3">
    <source>
        <dbReference type="EMBL" id="AJD50711.1"/>
    </source>
</evidence>
<keyword evidence="1" id="KW-0812">Transmembrane</keyword>
<reference evidence="3 4" key="1">
    <citation type="journal article" date="2012" name="J. Bacteriol.">
        <title>Genome sequence of Thalassospira xiamenensis type strain M-5.</title>
        <authorList>
            <person name="Lai Q."/>
            <person name="Shao Z."/>
        </authorList>
    </citation>
    <scope>NUCLEOTIDE SEQUENCE [LARGE SCALE GENOMIC DNA]</scope>
    <source>
        <strain evidence="3 4">M-5</strain>
    </source>
</reference>
<dbReference type="PANTHER" id="PTHR42709">
    <property type="entry name" value="ALKALINE PHOSPHATASE LIKE PROTEIN"/>
    <property type="match status" value="1"/>
</dbReference>
<dbReference type="RefSeq" id="WP_007091252.1">
    <property type="nucleotide sequence ID" value="NZ_CP004388.1"/>
</dbReference>
<dbReference type="KEGG" id="txi:TH3_02925"/>
<accession>A0AB72U924</accession>
<proteinExistence type="predicted"/>
<dbReference type="AlphaFoldDB" id="A0AB72U924"/>
<feature type="transmembrane region" description="Helical" evidence="1">
    <location>
        <begin position="166"/>
        <end position="184"/>
    </location>
</feature>
<evidence type="ECO:0000259" key="2">
    <source>
        <dbReference type="Pfam" id="PF09335"/>
    </source>
</evidence>
<gene>
    <name evidence="3" type="ORF">TH3_02925</name>
</gene>
<dbReference type="GO" id="GO:0005886">
    <property type="term" value="C:plasma membrane"/>
    <property type="evidence" value="ECO:0007669"/>
    <property type="project" value="TreeGrafter"/>
</dbReference>
<evidence type="ECO:0000256" key="1">
    <source>
        <dbReference type="SAM" id="Phobius"/>
    </source>
</evidence>
<feature type="transmembrane region" description="Helical" evidence="1">
    <location>
        <begin position="139"/>
        <end position="160"/>
    </location>
</feature>
<evidence type="ECO:0000313" key="4">
    <source>
        <dbReference type="Proteomes" id="UP000007127"/>
    </source>
</evidence>
<dbReference type="EMBL" id="CP004388">
    <property type="protein sequence ID" value="AJD50711.1"/>
    <property type="molecule type" value="Genomic_DNA"/>
</dbReference>
<dbReference type="GeneID" id="31926290"/>
<feature type="domain" description="VTT" evidence="2">
    <location>
        <begin position="53"/>
        <end position="167"/>
    </location>
</feature>
<dbReference type="Pfam" id="PF09335">
    <property type="entry name" value="VTT_dom"/>
    <property type="match status" value="1"/>
</dbReference>
<dbReference type="PANTHER" id="PTHR42709:SF11">
    <property type="entry name" value="DEDA FAMILY PROTEIN"/>
    <property type="match status" value="1"/>
</dbReference>
<organism evidence="3 4">
    <name type="scientific">Thalassospira xiamenensis M-5 = DSM 17429</name>
    <dbReference type="NCBI Taxonomy" id="1123366"/>
    <lineage>
        <taxon>Bacteria</taxon>
        <taxon>Pseudomonadati</taxon>
        <taxon>Pseudomonadota</taxon>
        <taxon>Alphaproteobacteria</taxon>
        <taxon>Rhodospirillales</taxon>
        <taxon>Thalassospiraceae</taxon>
        <taxon>Thalassospira</taxon>
    </lineage>
</organism>
<dbReference type="InterPro" id="IPR032816">
    <property type="entry name" value="VTT_dom"/>
</dbReference>
<keyword evidence="1" id="KW-1133">Transmembrane helix</keyword>
<protein>
    <submittedName>
        <fullName evidence="3">DedA family protein</fullName>
    </submittedName>
</protein>
<keyword evidence="1" id="KW-0472">Membrane</keyword>
<feature type="transmembrane region" description="Helical" evidence="1">
    <location>
        <begin position="69"/>
        <end position="91"/>
    </location>
</feature>
<sequence>MEKEDKSQNQNNKGLVGWWRVWQQRLEKLAAGRKGLGGIAVASFLETTIIPIPIEILIAPIMAASRRRGVIVATVTLLGSVAGAVFLYLIAYGLSGELIQPIIETAGGQQEFQKVEQQFEEGGFWVVFAISIAPIPMQLAALAAGATTYPFWLFLVAIGISRALRYYGLWLLVLGFGVGIARLFEGKKPDRLEKAEKGDSV</sequence>
<name>A0AB72U924_9PROT</name>
<dbReference type="Proteomes" id="UP000007127">
    <property type="component" value="Chromosome"/>
</dbReference>
<dbReference type="InterPro" id="IPR051311">
    <property type="entry name" value="DedA_domain"/>
</dbReference>